<dbReference type="EMBL" id="PXXK01000013">
    <property type="protein sequence ID" value="RFN54943.1"/>
    <property type="molecule type" value="Genomic_DNA"/>
</dbReference>
<protein>
    <submittedName>
        <fullName evidence="1">Uncharacterized protein</fullName>
    </submittedName>
</protein>
<dbReference type="STRING" id="2594813.A0A395N587"/>
<reference evidence="1 2" key="1">
    <citation type="journal article" date="2018" name="PLoS Pathog.">
        <title>Evolution of structural diversity of trichothecenes, a family of toxins produced by plant pathogenic and entomopathogenic fungi.</title>
        <authorList>
            <person name="Proctor R.H."/>
            <person name="McCormick S.P."/>
            <person name="Kim H.S."/>
            <person name="Cardoza R.E."/>
            <person name="Stanley A.M."/>
            <person name="Lindo L."/>
            <person name="Kelly A."/>
            <person name="Brown D.W."/>
            <person name="Lee T."/>
            <person name="Vaughan M.M."/>
            <person name="Alexander N.J."/>
            <person name="Busman M."/>
            <person name="Gutierrez S."/>
        </authorList>
    </citation>
    <scope>NUCLEOTIDE SEQUENCE [LARGE SCALE GENOMIC DNA]</scope>
    <source>
        <strain evidence="1 2">NRRL 13405</strain>
    </source>
</reference>
<name>A0A395N587_9HYPO</name>
<dbReference type="AlphaFoldDB" id="A0A395N587"/>
<evidence type="ECO:0000313" key="2">
    <source>
        <dbReference type="Proteomes" id="UP000265631"/>
    </source>
</evidence>
<keyword evidence="2" id="KW-1185">Reference proteome</keyword>
<accession>A0A395N587</accession>
<sequence>MQNMTLRLITLAVKDMMAGTKPSLHPLAQLEHAVLRAPSTHSFPWFHIVYVAPFFYLPKLKFLATADMGTGGGPLRDVHDDEPSWVQGGSRRVVLDPDLYIPHFPIGTSPIETLILDRACFTSSGFLVLVRACKRIKRLAICVDRYMDLDHREVAWQEDNNRVVANLEDLSKAIAYHASSLEEVTFGLMYESHWEKYRHYHKTTAPLALYDCLKNMERLKRLTIHIEFLYRQVTTILWNTEVELVIDRLPPTLEHLVLVRNEYVDAMLMSQEMQRYRMLLDQCGPGGRFSKLQSLTLPLCYGKSRGCHLFKEVEELEILAASKGVQVIFRRDPEDYSVSLVPKPYPSLRKYRREQSDLAF</sequence>
<comment type="caution">
    <text evidence="1">The sequence shown here is derived from an EMBL/GenBank/DDBJ whole genome shotgun (WGS) entry which is preliminary data.</text>
</comment>
<dbReference type="Proteomes" id="UP000265631">
    <property type="component" value="Unassembled WGS sequence"/>
</dbReference>
<gene>
    <name evidence="1" type="ORF">FIE12Z_790</name>
</gene>
<organism evidence="1 2">
    <name type="scientific">Fusarium flagelliforme</name>
    <dbReference type="NCBI Taxonomy" id="2675880"/>
    <lineage>
        <taxon>Eukaryota</taxon>
        <taxon>Fungi</taxon>
        <taxon>Dikarya</taxon>
        <taxon>Ascomycota</taxon>
        <taxon>Pezizomycotina</taxon>
        <taxon>Sordariomycetes</taxon>
        <taxon>Hypocreomycetidae</taxon>
        <taxon>Hypocreales</taxon>
        <taxon>Nectriaceae</taxon>
        <taxon>Fusarium</taxon>
        <taxon>Fusarium incarnatum-equiseti species complex</taxon>
    </lineage>
</organism>
<proteinExistence type="predicted"/>
<evidence type="ECO:0000313" key="1">
    <source>
        <dbReference type="EMBL" id="RFN54943.1"/>
    </source>
</evidence>